<dbReference type="Proteomes" id="UP001500707">
    <property type="component" value="Unassembled WGS sequence"/>
</dbReference>
<dbReference type="EMBL" id="BAABCE010000009">
    <property type="protein sequence ID" value="GAA3560297.1"/>
    <property type="molecule type" value="Genomic_DNA"/>
</dbReference>
<name>A0ABP6X245_9ACTN</name>
<comment type="caution">
    <text evidence="3">The sequence shown here is derived from an EMBL/GenBank/DDBJ whole genome shotgun (WGS) entry which is preliminary data.</text>
</comment>
<feature type="domain" description="NAD-dependent epimerase/dehydratase" evidence="2">
    <location>
        <begin position="19"/>
        <end position="128"/>
    </location>
</feature>
<evidence type="ECO:0000313" key="3">
    <source>
        <dbReference type="EMBL" id="GAA3560297.1"/>
    </source>
</evidence>
<accession>A0ABP6X245</accession>
<dbReference type="PANTHER" id="PTHR14097:SF8">
    <property type="entry name" value="NAD(P)-BINDING DOMAIN-CONTAINING PROTEIN"/>
    <property type="match status" value="1"/>
</dbReference>
<dbReference type="Gene3D" id="3.40.50.720">
    <property type="entry name" value="NAD(P)-binding Rossmann-like Domain"/>
    <property type="match status" value="1"/>
</dbReference>
<dbReference type="InterPro" id="IPR001509">
    <property type="entry name" value="Epimerase_deHydtase"/>
</dbReference>
<comment type="subcellular location">
    <subcellularLocation>
        <location evidence="1">Membrane</location>
    </subcellularLocation>
</comment>
<evidence type="ECO:0000256" key="1">
    <source>
        <dbReference type="ARBA" id="ARBA00004370"/>
    </source>
</evidence>
<proteinExistence type="predicted"/>
<dbReference type="RefSeq" id="WP_346183429.1">
    <property type="nucleotide sequence ID" value="NZ_BAABCE010000009.1"/>
</dbReference>
<dbReference type="InterPro" id="IPR036291">
    <property type="entry name" value="NAD(P)-bd_dom_sf"/>
</dbReference>
<dbReference type="PANTHER" id="PTHR14097">
    <property type="entry name" value="OXIDOREDUCTASE HTATIP2"/>
    <property type="match status" value="1"/>
</dbReference>
<organism evidence="3 4">
    <name type="scientific">Streptomyces osmaniensis</name>
    <dbReference type="NCBI Taxonomy" id="593134"/>
    <lineage>
        <taxon>Bacteria</taxon>
        <taxon>Bacillati</taxon>
        <taxon>Actinomycetota</taxon>
        <taxon>Actinomycetes</taxon>
        <taxon>Kitasatosporales</taxon>
        <taxon>Streptomycetaceae</taxon>
        <taxon>Streptomyces</taxon>
    </lineage>
</organism>
<reference evidence="4" key="1">
    <citation type="journal article" date="2019" name="Int. J. Syst. Evol. Microbiol.">
        <title>The Global Catalogue of Microorganisms (GCM) 10K type strain sequencing project: providing services to taxonomists for standard genome sequencing and annotation.</title>
        <authorList>
            <consortium name="The Broad Institute Genomics Platform"/>
            <consortium name="The Broad Institute Genome Sequencing Center for Infectious Disease"/>
            <person name="Wu L."/>
            <person name="Ma J."/>
        </authorList>
    </citation>
    <scope>NUCLEOTIDE SEQUENCE [LARGE SCALE GENOMIC DNA]</scope>
    <source>
        <strain evidence="4">JCM 17656</strain>
    </source>
</reference>
<protein>
    <submittedName>
        <fullName evidence="3">Epimerase</fullName>
    </submittedName>
</protein>
<sequence length="237" mass="26374">MPYRAHPAARDPDGVKVKVVLFGASGMVGQGVLRACLEEPEVTEVVAVGRRPLGRSAPKLREVRHADFSDLTPIAGELSRADACFYCLGVSSVGLSHEEYEKITYHYTLEAARVVASDNPHVTFVYVSGEGTDSTEQGRVFWARVKGRTENALMAMDMRTYAFRPGWIQPVHGETSATRWYRLAYRFTSWLYPLLRRVTPRYVTSTEHLGRAMIAVARLDGSGPRVLRTDQITQLGG</sequence>
<evidence type="ECO:0000313" key="4">
    <source>
        <dbReference type="Proteomes" id="UP001500707"/>
    </source>
</evidence>
<keyword evidence="4" id="KW-1185">Reference proteome</keyword>
<dbReference type="SUPFAM" id="SSF51735">
    <property type="entry name" value="NAD(P)-binding Rossmann-fold domains"/>
    <property type="match status" value="1"/>
</dbReference>
<gene>
    <name evidence="3" type="ORF">GCM10022295_48100</name>
</gene>
<dbReference type="Pfam" id="PF01370">
    <property type="entry name" value="Epimerase"/>
    <property type="match status" value="1"/>
</dbReference>
<evidence type="ECO:0000259" key="2">
    <source>
        <dbReference type="Pfam" id="PF01370"/>
    </source>
</evidence>